<accession>A0ABW5DXS4</accession>
<feature type="signal peptide" evidence="1">
    <location>
        <begin position="1"/>
        <end position="24"/>
    </location>
</feature>
<gene>
    <name evidence="3" type="ORF">ACFSM5_14155</name>
</gene>
<dbReference type="PANTHER" id="PTHR30535">
    <property type="entry name" value="VITAMIN B12-BINDING PROTEIN"/>
    <property type="match status" value="1"/>
</dbReference>
<dbReference type="PANTHER" id="PTHR30535:SF34">
    <property type="entry name" value="MOLYBDATE-BINDING PROTEIN MOLA"/>
    <property type="match status" value="1"/>
</dbReference>
<evidence type="ECO:0000256" key="1">
    <source>
        <dbReference type="SAM" id="SignalP"/>
    </source>
</evidence>
<dbReference type="PROSITE" id="PS50983">
    <property type="entry name" value="FE_B12_PBP"/>
    <property type="match status" value="1"/>
</dbReference>
<sequence>MLPSLRNGLLALTAAISFALPAAAQITVTDMAGRTVTLQKPAERIILGEGRQIHVLGTLDTEDPFKRVIGWRDDFKINDNTSYRVYAQKWPQIEKLPLFGNPTTGGFSMEQAIALKPDLILMNFEFFKGARDTGLLAAVEQAGIPMVFIDYRENTLKNTIPSTRVLGKLIGKEARAEELVAFYERETKKVTDKLAGFSGTKPTVFIHRAAGIAEECCWTFGPGNLGEMIGLAGGENISVGKVPGHTGVISLEQVITSNPDVYIATGADWSLSNPKNFAVPMGPGADPKLALDRLKGLINSSGFDQTKASKTGKAFALWHPFYNSPHNFIALQVFAKWFHPDLFKDLDPEATFKEFHAKFLPIPYQPGYWFALSDAK</sequence>
<reference evidence="4" key="1">
    <citation type="journal article" date="2019" name="Int. J. Syst. Evol. Microbiol.">
        <title>The Global Catalogue of Microorganisms (GCM) 10K type strain sequencing project: providing services to taxonomists for standard genome sequencing and annotation.</title>
        <authorList>
            <consortium name="The Broad Institute Genomics Platform"/>
            <consortium name="The Broad Institute Genome Sequencing Center for Infectious Disease"/>
            <person name="Wu L."/>
            <person name="Ma J."/>
        </authorList>
    </citation>
    <scope>NUCLEOTIDE SEQUENCE [LARGE SCALE GENOMIC DNA]</scope>
    <source>
        <strain evidence="4">CGMCC 1.19062</strain>
    </source>
</reference>
<organism evidence="3 4">
    <name type="scientific">Lacibacterium aquatile</name>
    <dbReference type="NCBI Taxonomy" id="1168082"/>
    <lineage>
        <taxon>Bacteria</taxon>
        <taxon>Pseudomonadati</taxon>
        <taxon>Pseudomonadota</taxon>
        <taxon>Alphaproteobacteria</taxon>
        <taxon>Rhodospirillales</taxon>
        <taxon>Rhodospirillaceae</taxon>
    </lineage>
</organism>
<dbReference type="InterPro" id="IPR050902">
    <property type="entry name" value="ABC_Transporter_SBP"/>
</dbReference>
<evidence type="ECO:0000259" key="2">
    <source>
        <dbReference type="PROSITE" id="PS50983"/>
    </source>
</evidence>
<dbReference type="EMBL" id="JBHUIP010000012">
    <property type="protein sequence ID" value="MFD2264040.1"/>
    <property type="molecule type" value="Genomic_DNA"/>
</dbReference>
<evidence type="ECO:0000313" key="4">
    <source>
        <dbReference type="Proteomes" id="UP001597295"/>
    </source>
</evidence>
<proteinExistence type="predicted"/>
<dbReference type="InterPro" id="IPR002491">
    <property type="entry name" value="ABC_transptr_periplasmic_BD"/>
</dbReference>
<comment type="caution">
    <text evidence="3">The sequence shown here is derived from an EMBL/GenBank/DDBJ whole genome shotgun (WGS) entry which is preliminary data.</text>
</comment>
<keyword evidence="1" id="KW-0732">Signal</keyword>
<feature type="chain" id="PRO_5047148375" evidence="1">
    <location>
        <begin position="25"/>
        <end position="376"/>
    </location>
</feature>
<dbReference type="SUPFAM" id="SSF53807">
    <property type="entry name" value="Helical backbone' metal receptor"/>
    <property type="match status" value="1"/>
</dbReference>
<keyword evidence="4" id="KW-1185">Reference proteome</keyword>
<protein>
    <submittedName>
        <fullName evidence="3">ABC transporter substrate-binding protein</fullName>
    </submittedName>
</protein>
<feature type="domain" description="Fe/B12 periplasmic-binding" evidence="2">
    <location>
        <begin position="44"/>
        <end position="346"/>
    </location>
</feature>
<dbReference type="Pfam" id="PF01497">
    <property type="entry name" value="Peripla_BP_2"/>
    <property type="match status" value="1"/>
</dbReference>
<evidence type="ECO:0000313" key="3">
    <source>
        <dbReference type="EMBL" id="MFD2264040.1"/>
    </source>
</evidence>
<dbReference type="CDD" id="cd01139">
    <property type="entry name" value="TroA_f"/>
    <property type="match status" value="1"/>
</dbReference>
<name>A0ABW5DXS4_9PROT</name>
<dbReference type="Gene3D" id="3.40.50.1980">
    <property type="entry name" value="Nitrogenase molybdenum iron protein domain"/>
    <property type="match status" value="2"/>
</dbReference>
<dbReference type="RefSeq" id="WP_379877081.1">
    <property type="nucleotide sequence ID" value="NZ_JBHUIP010000012.1"/>
</dbReference>
<dbReference type="Proteomes" id="UP001597295">
    <property type="component" value="Unassembled WGS sequence"/>
</dbReference>